<dbReference type="RefSeq" id="WP_168038499.1">
    <property type="nucleotide sequence ID" value="NZ_JAATJH010000005.1"/>
</dbReference>
<protein>
    <recommendedName>
        <fullName evidence="4">Lipocalin-like domain-containing protein</fullName>
    </recommendedName>
</protein>
<gene>
    <name evidence="2" type="ORF">GGR27_002925</name>
</gene>
<evidence type="ECO:0000313" key="2">
    <source>
        <dbReference type="EMBL" id="NJC27408.1"/>
    </source>
</evidence>
<dbReference type="PROSITE" id="PS51257">
    <property type="entry name" value="PROKAR_LIPOPROTEIN"/>
    <property type="match status" value="1"/>
</dbReference>
<comment type="caution">
    <text evidence="2">The sequence shown here is derived from an EMBL/GenBank/DDBJ whole genome shotgun (WGS) entry which is preliminary data.</text>
</comment>
<dbReference type="EMBL" id="JAATJH010000005">
    <property type="protein sequence ID" value="NJC27408.1"/>
    <property type="molecule type" value="Genomic_DNA"/>
</dbReference>
<accession>A0ABX0XF53</accession>
<sequence length="149" mass="16673">MKPRHFLYPLFICLLAFTACEDDEDPLVFLDPDPTTPMTLTGQWQLIEVLADPGDGSGTFQPVTSSRTIEFLTDSTYQSNSIICEFTTETNSLTVLTDGKFNLDELLLSPEDCRNVPPLQAPLGMSFADGDLILEYLCIEPCLQKFRKL</sequence>
<keyword evidence="1" id="KW-0732">Signal</keyword>
<feature type="chain" id="PRO_5045775031" description="Lipocalin-like domain-containing protein" evidence="1">
    <location>
        <begin position="22"/>
        <end position="149"/>
    </location>
</feature>
<feature type="signal peptide" evidence="1">
    <location>
        <begin position="1"/>
        <end position="21"/>
    </location>
</feature>
<organism evidence="2 3">
    <name type="scientific">Neolewinella antarctica</name>
    <dbReference type="NCBI Taxonomy" id="442734"/>
    <lineage>
        <taxon>Bacteria</taxon>
        <taxon>Pseudomonadati</taxon>
        <taxon>Bacteroidota</taxon>
        <taxon>Saprospiria</taxon>
        <taxon>Saprospirales</taxon>
        <taxon>Lewinellaceae</taxon>
        <taxon>Neolewinella</taxon>
    </lineage>
</organism>
<evidence type="ECO:0000256" key="1">
    <source>
        <dbReference type="SAM" id="SignalP"/>
    </source>
</evidence>
<evidence type="ECO:0000313" key="3">
    <source>
        <dbReference type="Proteomes" id="UP000770785"/>
    </source>
</evidence>
<evidence type="ECO:0008006" key="4">
    <source>
        <dbReference type="Google" id="ProtNLM"/>
    </source>
</evidence>
<proteinExistence type="predicted"/>
<reference evidence="2 3" key="1">
    <citation type="submission" date="2020-03" db="EMBL/GenBank/DDBJ databases">
        <title>Genomic Encyclopedia of Type Strains, Phase IV (KMG-IV): sequencing the most valuable type-strain genomes for metagenomic binning, comparative biology and taxonomic classification.</title>
        <authorList>
            <person name="Goeker M."/>
        </authorList>
    </citation>
    <scope>NUCLEOTIDE SEQUENCE [LARGE SCALE GENOMIC DNA]</scope>
    <source>
        <strain evidence="2 3">DSM 105096</strain>
    </source>
</reference>
<dbReference type="Proteomes" id="UP000770785">
    <property type="component" value="Unassembled WGS sequence"/>
</dbReference>
<name>A0ABX0XF53_9BACT</name>
<keyword evidence="3" id="KW-1185">Reference proteome</keyword>